<dbReference type="GO" id="GO:0008860">
    <property type="term" value="F:ferredoxin-NAD+ reductase activity"/>
    <property type="evidence" value="ECO:0007669"/>
    <property type="project" value="UniProtKB-EC"/>
</dbReference>
<feature type="domain" description="FAD/NAD(P)-binding" evidence="5">
    <location>
        <begin position="3"/>
        <end position="302"/>
    </location>
</feature>
<comment type="cofactor">
    <cofactor evidence="1">
        <name>FAD</name>
        <dbReference type="ChEBI" id="CHEBI:57692"/>
    </cofactor>
</comment>
<evidence type="ECO:0000259" key="6">
    <source>
        <dbReference type="Pfam" id="PF14759"/>
    </source>
</evidence>
<keyword evidence="2" id="KW-0285">Flavoprotein</keyword>
<evidence type="ECO:0000313" key="7">
    <source>
        <dbReference type="EMBL" id="AOS62175.1"/>
    </source>
</evidence>
<dbReference type="EC" id="1.18.1.3" evidence="7"/>
<keyword evidence="4 7" id="KW-0560">Oxidoreductase</keyword>
<evidence type="ECO:0000313" key="8">
    <source>
        <dbReference type="Proteomes" id="UP000095210"/>
    </source>
</evidence>
<organism evidence="7 8">
    <name type="scientific">Actinoalloteichus hymeniacidonis</name>
    <dbReference type="NCBI Taxonomy" id="340345"/>
    <lineage>
        <taxon>Bacteria</taxon>
        <taxon>Bacillati</taxon>
        <taxon>Actinomycetota</taxon>
        <taxon>Actinomycetes</taxon>
        <taxon>Pseudonocardiales</taxon>
        <taxon>Pseudonocardiaceae</taxon>
        <taxon>Actinoalloteichus</taxon>
    </lineage>
</organism>
<dbReference type="GO" id="GO:0016651">
    <property type="term" value="F:oxidoreductase activity, acting on NAD(P)H"/>
    <property type="evidence" value="ECO:0007669"/>
    <property type="project" value="TreeGrafter"/>
</dbReference>
<dbReference type="InterPro" id="IPR028202">
    <property type="entry name" value="Reductase_C"/>
</dbReference>
<dbReference type="EMBL" id="CP014859">
    <property type="protein sequence ID" value="AOS62175.1"/>
    <property type="molecule type" value="Genomic_DNA"/>
</dbReference>
<keyword evidence="3" id="KW-0274">FAD</keyword>
<evidence type="ECO:0000256" key="2">
    <source>
        <dbReference type="ARBA" id="ARBA00022630"/>
    </source>
</evidence>
<name>A0AAC9MXD8_9PSEU</name>
<gene>
    <name evidence="7" type="ORF">TL08_06765</name>
</gene>
<dbReference type="PRINTS" id="PR00411">
    <property type="entry name" value="PNDRDTASEI"/>
</dbReference>
<dbReference type="Pfam" id="PF14759">
    <property type="entry name" value="Reductase_C"/>
    <property type="match status" value="1"/>
</dbReference>
<dbReference type="SUPFAM" id="SSF51905">
    <property type="entry name" value="FAD/NAD(P)-binding domain"/>
    <property type="match status" value="2"/>
</dbReference>
<dbReference type="Pfam" id="PF07992">
    <property type="entry name" value="Pyr_redox_2"/>
    <property type="match status" value="1"/>
</dbReference>
<dbReference type="InterPro" id="IPR050446">
    <property type="entry name" value="FAD-oxidoreductase/Apoptosis"/>
</dbReference>
<dbReference type="PANTHER" id="PTHR43557:SF2">
    <property type="entry name" value="RIESKE DOMAIN-CONTAINING PROTEIN-RELATED"/>
    <property type="match status" value="1"/>
</dbReference>
<evidence type="ECO:0000256" key="1">
    <source>
        <dbReference type="ARBA" id="ARBA00001974"/>
    </source>
</evidence>
<proteinExistence type="predicted"/>
<dbReference type="InterPro" id="IPR036188">
    <property type="entry name" value="FAD/NAD-bd_sf"/>
</dbReference>
<dbReference type="RefSeq" id="WP_069847433.1">
    <property type="nucleotide sequence ID" value="NZ_CP014859.1"/>
</dbReference>
<dbReference type="AlphaFoldDB" id="A0AAC9MXD8"/>
<dbReference type="Proteomes" id="UP000095210">
    <property type="component" value="Chromosome"/>
</dbReference>
<dbReference type="InterPro" id="IPR016156">
    <property type="entry name" value="FAD/NAD-linked_Rdtase_dimer_sf"/>
</dbReference>
<evidence type="ECO:0000259" key="5">
    <source>
        <dbReference type="Pfam" id="PF07992"/>
    </source>
</evidence>
<accession>A0AAC9MXD8</accession>
<feature type="domain" description="Reductase C-terminal" evidence="6">
    <location>
        <begin position="337"/>
        <end position="406"/>
    </location>
</feature>
<dbReference type="Gene3D" id="3.50.50.60">
    <property type="entry name" value="FAD/NAD(P)-binding domain"/>
    <property type="match status" value="2"/>
</dbReference>
<dbReference type="PRINTS" id="PR00368">
    <property type="entry name" value="FADPNR"/>
</dbReference>
<dbReference type="GO" id="GO:0005737">
    <property type="term" value="C:cytoplasm"/>
    <property type="evidence" value="ECO:0007669"/>
    <property type="project" value="TreeGrafter"/>
</dbReference>
<evidence type="ECO:0000256" key="4">
    <source>
        <dbReference type="ARBA" id="ARBA00023002"/>
    </source>
</evidence>
<dbReference type="KEGG" id="ahm:TL08_06765"/>
<dbReference type="PANTHER" id="PTHR43557">
    <property type="entry name" value="APOPTOSIS-INDUCING FACTOR 1"/>
    <property type="match status" value="1"/>
</dbReference>
<dbReference type="Gene3D" id="3.30.390.30">
    <property type="match status" value="1"/>
</dbReference>
<dbReference type="SUPFAM" id="SSF55424">
    <property type="entry name" value="FAD/NAD-linked reductases, dimerisation (C-terminal) domain"/>
    <property type="match status" value="1"/>
</dbReference>
<sequence>MRTVTVVGAGLAGWHAVRELRDQGFTGTVVVVGAEAATPYDRPPLSKGFLRGDLGRSDLALATDEELAATNAHWLTGTAAVRLDPATKTVELADGRLIATDGVVLATGARARNLQALSDIDGVYTLRTVADAEALRAALTGRTPRTVIVGAGFIGAEVAAGCHALGIPVTVVEAMPVPMGGLLGPTVGAACQGLHTDHGVPVHCGFLVAEVRTHPGTRRVSAVVAGDGRLLPADVLVVGVGARPETEWLAGSGLELVDGVGCDAFGATALPGVVALGDVANYADPAGGSRRHEHWAAAVEQAPAAVRSLLTGRTAAQQAPPVHGVPDALHRPNRVPYFWSDQYSTRIQVAGHPRPTDEVEILEGSLADRDFAAAYRRDGLLTGVVAMNRGKRFTRLRRELSMGAAPLATG</sequence>
<reference evidence="8" key="1">
    <citation type="submission" date="2016-03" db="EMBL/GenBank/DDBJ databases">
        <title>Complete genome sequence of the type strain Actinoalloteichus hymeniacidonis DSM 45092.</title>
        <authorList>
            <person name="Schaffert L."/>
            <person name="Albersmeier A."/>
            <person name="Winkler A."/>
            <person name="Kalinowski J."/>
            <person name="Zotchev S."/>
            <person name="Ruckert C."/>
        </authorList>
    </citation>
    <scope>NUCLEOTIDE SEQUENCE [LARGE SCALE GENOMIC DNA]</scope>
    <source>
        <strain evidence="8">HPA177(T) (DSM 45092(T))</strain>
    </source>
</reference>
<dbReference type="InterPro" id="IPR023753">
    <property type="entry name" value="FAD/NAD-binding_dom"/>
</dbReference>
<protein>
    <submittedName>
        <fullName evidence="7">Pyridine nucleotide-disulfide oxidoreductase/Reductase C-terminal</fullName>
        <ecNumber evidence="7">1.18.1.3</ecNumber>
    </submittedName>
</protein>
<evidence type="ECO:0000256" key="3">
    <source>
        <dbReference type="ARBA" id="ARBA00022827"/>
    </source>
</evidence>
<keyword evidence="8" id="KW-1185">Reference proteome</keyword>